<keyword evidence="3" id="KW-1185">Reference proteome</keyword>
<accession>A0ABS7TQC8</accession>
<dbReference type="NCBIfam" id="TIGR04474">
    <property type="entry name" value="tcm_partner"/>
    <property type="match status" value="1"/>
</dbReference>
<dbReference type="RefSeq" id="WP_224192189.1">
    <property type="nucleotide sequence ID" value="NZ_JAIRAU010000015.1"/>
</dbReference>
<gene>
    <name evidence="2" type="ORF">K7C98_14260</name>
</gene>
<feature type="domain" description="GMT-like wHTH" evidence="1">
    <location>
        <begin position="286"/>
        <end position="352"/>
    </location>
</feature>
<dbReference type="InterPro" id="IPR054339">
    <property type="entry name" value="GMT_wHTH"/>
</dbReference>
<comment type="caution">
    <text evidence="2">The sequence shown here is derived from an EMBL/GenBank/DDBJ whole genome shotgun (WGS) entry which is preliminary data.</text>
</comment>
<organism evidence="2 3">
    <name type="scientific">Nannocystis pusilla</name>
    <dbReference type="NCBI Taxonomy" id="889268"/>
    <lineage>
        <taxon>Bacteria</taxon>
        <taxon>Pseudomonadati</taxon>
        <taxon>Myxococcota</taxon>
        <taxon>Polyangia</taxon>
        <taxon>Nannocystales</taxon>
        <taxon>Nannocystaceae</taxon>
        <taxon>Nannocystis</taxon>
    </lineage>
</organism>
<evidence type="ECO:0000313" key="2">
    <source>
        <dbReference type="EMBL" id="MBZ5710421.1"/>
    </source>
</evidence>
<reference evidence="2" key="1">
    <citation type="submission" date="2021-08" db="EMBL/GenBank/DDBJ databases">
        <authorList>
            <person name="Stevens D.C."/>
        </authorList>
    </citation>
    <scope>NUCLEOTIDE SEQUENCE</scope>
    <source>
        <strain evidence="2">DSM 53165</strain>
    </source>
</reference>
<evidence type="ECO:0000313" key="3">
    <source>
        <dbReference type="Proteomes" id="UP001139031"/>
    </source>
</evidence>
<protein>
    <submittedName>
        <fullName evidence="2">Three-Cys-motif partner protein TcmP</fullName>
    </submittedName>
</protein>
<evidence type="ECO:0000259" key="1">
    <source>
        <dbReference type="Pfam" id="PF22560"/>
    </source>
</evidence>
<name>A0ABS7TQC8_9BACT</name>
<dbReference type="InterPro" id="IPR031009">
    <property type="entry name" value="Tcm_partner"/>
</dbReference>
<proteinExistence type="predicted"/>
<sequence>MSEKFFDEQREQSQVKAEIVRKYFDAWAGIISGAQRQYSGAVQKLGYVDLFAGPGRYKDGAVSTALQVLDLAVKKYADRMVTVFNDRDSENVSTLRQQIDALDGIQTLRFPPLLWNEEVGDKIAKQFAEMRTIPILAFVDPWGYKGLTLKLVDAFLKDWGCDCIFFFNYNRINAGLSNPLVRQHMQALFGEVKATELERELSGMKPHEREATIVEALTQSLKRSGHRYVLPFCFKNESGKRTTHHLILVTKHFKGYDVMKEIMAKASSLVEQGVPSFSYFPAASQRQELLFELNRPLDDLSDMLLLHFAGKSVTVEQIYNDHSVDRPYLRRNYKDVLLQLERTGRVRCEPAKRRAGTMAEHVTVSFPREAL</sequence>
<dbReference type="Pfam" id="PF22560">
    <property type="entry name" value="GMT-wHTH"/>
    <property type="match status" value="1"/>
</dbReference>
<dbReference type="EMBL" id="JAIRAU010000015">
    <property type="protein sequence ID" value="MBZ5710421.1"/>
    <property type="molecule type" value="Genomic_DNA"/>
</dbReference>
<dbReference type="Proteomes" id="UP001139031">
    <property type="component" value="Unassembled WGS sequence"/>
</dbReference>